<feature type="domain" description="Peptidase C1A papain C-terminal" evidence="5">
    <location>
        <begin position="232"/>
        <end position="486"/>
    </location>
</feature>
<dbReference type="SUPFAM" id="SSF54001">
    <property type="entry name" value="Cysteine proteinases"/>
    <property type="match status" value="1"/>
</dbReference>
<dbReference type="Gene3D" id="2.60.40.1080">
    <property type="match status" value="1"/>
</dbReference>
<feature type="chain" id="PRO_5013352465" evidence="4">
    <location>
        <begin position="28"/>
        <end position="2511"/>
    </location>
</feature>
<dbReference type="GO" id="GO:0008234">
    <property type="term" value="F:cysteine-type peptidase activity"/>
    <property type="evidence" value="ECO:0007669"/>
    <property type="project" value="InterPro"/>
</dbReference>
<dbReference type="InterPro" id="IPR008964">
    <property type="entry name" value="Invasin/intimin_cell_adhesion"/>
</dbReference>
<evidence type="ECO:0000256" key="2">
    <source>
        <dbReference type="ARBA" id="ARBA00008455"/>
    </source>
</evidence>
<comment type="subcellular location">
    <subcellularLocation>
        <location evidence="1">Cell envelope</location>
    </subcellularLocation>
</comment>
<dbReference type="SUPFAM" id="SSF49373">
    <property type="entry name" value="Invasin/intimin cell-adhesion fragments"/>
    <property type="match status" value="1"/>
</dbReference>
<feature type="signal peptide" evidence="4">
    <location>
        <begin position="1"/>
        <end position="27"/>
    </location>
</feature>
<evidence type="ECO:0000256" key="4">
    <source>
        <dbReference type="SAM" id="SignalP"/>
    </source>
</evidence>
<gene>
    <name evidence="6" type="ORF">SAMN02910411_1987</name>
</gene>
<dbReference type="Gene3D" id="3.90.70.10">
    <property type="entry name" value="Cysteine proteinases"/>
    <property type="match status" value="1"/>
</dbReference>
<dbReference type="InterPro" id="IPR013378">
    <property type="entry name" value="InlB-like_B-rpt"/>
</dbReference>
<sequence length="2511" mass="275027">MKKSNRIISFVLAMFLAFSSLDLTVYAEEPVVQDEEIVKEEEPAESDAQQGGDEEQTETEGAGKTTEPEESVEQGEQVENPSEESTSEESQSDELTENEEETEEELVEEAESDEIVSFDELETIHTEYKLALTSLEKQFPEYVVANIGKEKVKIRIYDWVPVDDYDDTLGTYTFEPVINTDYKISKDAKTPTLIVEVDDETSGPTGYIDTDEGYDVPSVGKITSDMVSAGVQDAKFDGYAAGYLPEIRDQGAEGACWSFSAMASIEADLIKNSGESRSIDLSELQLAYYTTFGYVDPKNCHNNDTYSYTGEAGKWLDNGGNVSIASEALMNKVGPVKEEYVPYQLGNSAQPDSKYAVSKDYAEVTDVYKISLNDKALIKQAILDHGAVSASFWAETGEYQSGAVVRYSATYNSFYGTMSRTNHAVAIVGWDDNFSKDNFYSSCKPSGDGAWLVRNSWGLDDYGKNGYFWLSYYDAGLLSSKNVTAFSVSKNIYDNVYAYATSNNTYGYDNDGANQIEYYTTYKVSAGESVEAVAVEIMDANASVKVTVSDGKNSSSGQKTYTTAGIYTIPLSSALNISKDSEVTVTVKISVPTGKVAHAVCEAAGVAVGDIEHRIQSDKGFVIKGDRNTRCSSDACVKLFTNNTTSQSVPGKLSVENGRIKDLPGTTHEIKLSTGSVTEDVSAINWSVNDSGVATVSSDGVITIGKKKGTTAVTGTYTDASGNEYEVSISVTVKPYSITYVLDDDVIMTKSYKTYYTDSVEDCNLPTNTIAIKKGYYLAGWYSDAELTQEIFGWENVNGAKQNDGAKKLSECTGNLTVYPKWQKMAYYVGMVEPNSDLTGFTTSTNQICKYLKIDDLPYTLPTAEEAYTNPNNYVGSTGKAFMYWSLDEAGNNPITEITVDNLPYTYREDLNCYSLGSSIYVYPQYGEAEECTVIFDPNGGTCDIESKVVKNAGKYGTLPTPTREGYKFEGWRVNSETGSSVTESSIVSVASNHTLVAKWSANRYTVTYDFNGGSGYASSKSVYYGSKYPTLITPTKTGYTFEGWHLNNVDGELIESTSIVSIAADHTLVAKWKIKDYTLSFNANGGEVTTTSKKVAYNSAYGELPVPTRAGYSFDGWYTSTYSGTKVTEETVMNRDSDVTVYARWSAGTYTVTFDANGGECGTDSKSVTYNSTYGTLPTPTREGYKFEGWYTSADAGTKVTSTTSVTQTENHSLYAHWTGMQYKVTFDSGSVSSIFVTYGKEYAGLPTPKRTGYTFTGWHLGAADGELITTSTIVETASNHKLVATWKANEYTITFNPNGDNVQLEINSKTVEYDQTYGALPTPTRVGYTFAGWYTTVTAGTHITSESMCYLTSNQKLYAHWKAKVVQISFDANGGTIGSTSTNVTFGQTYGYLKPPYRPGYTFANWHLNTVDGEVITGSSIVDTAEDHTIVAEWKANSYTVTFHANGGTLDTTSKEVKFGDKLGTLPVPVKEGYTFVAWHNGYTESDPVIDENTIVNSTSDLYVYAEWKVNSYTVNFDANGGQVDMTSKEVTFDSAYGELPTPTKNNYLFEGWHLDNVDGEKVYDSTSVTRSSNHTLVANWLRDGYDITFDATYGSFGIDESSNAIKTETIVLKKGDMYGKYGEFPVPTCKGKYLVGWYTDNGVWTHEITPESVFLLSENQTIYARWENMQKVAKPEVSVAYTYGDDEETVGIGSTVCASSATNGAKVFYTTEANLDGLVDCTSSDITLNEVATYTYYFVAKKDNWEDSDVVSKTFTVVEMPSGILEEDLDEYIALGKPEGIWIAGLADSYEYKGAAYVFTPDTDFRVYDGTQLLKNKTDYAYAIKGNTNAGNMTITITGKGNYSGTYAKTIKITPKDLDACTKMLQNGAYYVQAKSLVKPAVIVTDFRNGANVILANKKDYTIEYSEYSTPSTITSPDGNQITTEVVALTKNPGLKQVVIKGKGNYKGIAVLNYTTQSKDEYTAPIKLTAKNLTIPGFEKKLIWKIGENNQDYSVVKCNGVELKEGQDYRLVRSNRTALGKATDTIYGIGKYAGSVSYGYQIVTAATLTAKNTKIEIGNKSFVFKNEAIEASELDVSVKLVDNDGNETSLDLGEDFEVVMPKDSTNVGKKVITIKGINKYAGSFQPKEQFEITKADTSEIEVVYDENVSYIKNGVKQTPKLIFNGAELNDAQIKANFTLKWTGKTDALSNVTFTAVPKNNFNGDSISVEYSINAKDISEITNVTCADIVASSKAGAYKSVPVLTDSNGKKLVAGKDYKKLTDDEYTYEDATTVQVKEGKKLVSVKRMAGDTVQKTDIIPAGTSINVKITGIGNYDESMIVNYKVIAGDLSKATITINPNGTLKNGTNYTGKAQLIDKDSNITTVKIGKTELSAQDYRIAGYKNNLKKGKATIILEGIGNYGGSLSYTFNINAKSMSYKLSYVVPEQTINGEKLVTKGTMAVTQSGNGVFTLPQPSFKVDSKKYVFEGWYTDPEFTEKLGVKGTKIDASGYIEPSQTLTIYAKYVKKNK</sequence>
<dbReference type="InterPro" id="IPR000668">
    <property type="entry name" value="Peptidase_C1A_C"/>
</dbReference>
<dbReference type="RefSeq" id="WP_097076341.1">
    <property type="nucleotide sequence ID" value="NZ_OBMR01000006.1"/>
</dbReference>
<organism evidence="6 7">
    <name type="scientific">Pseudobutyrivibrio ruminis DSM 9787</name>
    <dbReference type="NCBI Taxonomy" id="1123011"/>
    <lineage>
        <taxon>Bacteria</taxon>
        <taxon>Bacillati</taxon>
        <taxon>Bacillota</taxon>
        <taxon>Clostridia</taxon>
        <taxon>Lachnospirales</taxon>
        <taxon>Lachnospiraceae</taxon>
        <taxon>Pseudobutyrivibrio</taxon>
    </lineage>
</organism>
<keyword evidence="4" id="KW-0732">Signal</keyword>
<proteinExistence type="inferred from homology"/>
<feature type="region of interest" description="Disordered" evidence="3">
    <location>
        <begin position="34"/>
        <end position="115"/>
    </location>
</feature>
<dbReference type="PROSITE" id="PS00639">
    <property type="entry name" value="THIOL_PROTEASE_HIS"/>
    <property type="match status" value="1"/>
</dbReference>
<dbReference type="GO" id="GO:0030313">
    <property type="term" value="C:cell envelope"/>
    <property type="evidence" value="ECO:0007669"/>
    <property type="project" value="UniProtKB-SubCell"/>
</dbReference>
<dbReference type="NCBIfam" id="TIGR02543">
    <property type="entry name" value="List_Bact_rpt"/>
    <property type="match status" value="6"/>
</dbReference>
<dbReference type="InterPro" id="IPR038765">
    <property type="entry name" value="Papain-like_cys_pep_sf"/>
</dbReference>
<evidence type="ECO:0000256" key="1">
    <source>
        <dbReference type="ARBA" id="ARBA00004196"/>
    </source>
</evidence>
<feature type="compositionally biased region" description="Acidic residues" evidence="3">
    <location>
        <begin position="34"/>
        <end position="45"/>
    </location>
</feature>
<name>A0A285S947_9FIRM</name>
<dbReference type="Pfam" id="PF00112">
    <property type="entry name" value="Peptidase_C1"/>
    <property type="match status" value="1"/>
</dbReference>
<protein>
    <submittedName>
        <fullName evidence="6">Listeria/Bacterioides repeat-containing protein</fullName>
    </submittedName>
</protein>
<accession>A0A285S947</accession>
<dbReference type="SMART" id="SM00645">
    <property type="entry name" value="Pept_C1"/>
    <property type="match status" value="1"/>
</dbReference>
<evidence type="ECO:0000259" key="5">
    <source>
        <dbReference type="SMART" id="SM00645"/>
    </source>
</evidence>
<dbReference type="PANTHER" id="PTHR12411">
    <property type="entry name" value="CYSTEINE PROTEASE FAMILY C1-RELATED"/>
    <property type="match status" value="1"/>
</dbReference>
<evidence type="ECO:0000313" key="6">
    <source>
        <dbReference type="EMBL" id="SOC03987.1"/>
    </source>
</evidence>
<dbReference type="InterPro" id="IPR042229">
    <property type="entry name" value="Listeria/Bacterioides_rpt_sf"/>
</dbReference>
<dbReference type="Pfam" id="PF09479">
    <property type="entry name" value="Flg_new"/>
    <property type="match status" value="12"/>
</dbReference>
<dbReference type="CDD" id="cd02619">
    <property type="entry name" value="Peptidase_C1"/>
    <property type="match status" value="1"/>
</dbReference>
<evidence type="ECO:0000313" key="7">
    <source>
        <dbReference type="Proteomes" id="UP000219563"/>
    </source>
</evidence>
<dbReference type="Proteomes" id="UP000219563">
    <property type="component" value="Unassembled WGS sequence"/>
</dbReference>
<dbReference type="GO" id="GO:0006508">
    <property type="term" value="P:proteolysis"/>
    <property type="evidence" value="ECO:0007669"/>
    <property type="project" value="InterPro"/>
</dbReference>
<comment type="similarity">
    <text evidence="2">Belongs to the peptidase C1 family.</text>
</comment>
<feature type="compositionally biased region" description="Acidic residues" evidence="3">
    <location>
        <begin position="81"/>
        <end position="115"/>
    </location>
</feature>
<evidence type="ECO:0000256" key="3">
    <source>
        <dbReference type="SAM" id="MobiDB-lite"/>
    </source>
</evidence>
<dbReference type="InterPro" id="IPR013128">
    <property type="entry name" value="Peptidase_C1A"/>
</dbReference>
<dbReference type="Gene3D" id="2.60.40.4270">
    <property type="entry name" value="Listeria-Bacteroides repeat domain"/>
    <property type="match status" value="11"/>
</dbReference>
<reference evidence="6 7" key="1">
    <citation type="submission" date="2017-08" db="EMBL/GenBank/DDBJ databases">
        <authorList>
            <person name="de Groot N.N."/>
        </authorList>
    </citation>
    <scope>NUCLEOTIDE SEQUENCE [LARGE SCALE GENOMIC DNA]</scope>
    <source>
        <strain evidence="6 7">DSM 9787</strain>
    </source>
</reference>
<dbReference type="InterPro" id="IPR025660">
    <property type="entry name" value="Pept_his_AS"/>
</dbReference>
<dbReference type="EMBL" id="OBMR01000006">
    <property type="protein sequence ID" value="SOC03987.1"/>
    <property type="molecule type" value="Genomic_DNA"/>
</dbReference>